<reference evidence="3" key="1">
    <citation type="journal article" date="2009" name="Science">
        <title>The B73 maize genome: complexity, diversity, and dynamics.</title>
        <authorList>
            <person name="Schnable P.S."/>
            <person name="Ware D."/>
            <person name="Fulton R.S."/>
            <person name="Stein J.C."/>
            <person name="Wei F."/>
            <person name="Pasternak S."/>
            <person name="Liang C."/>
            <person name="Zhang J."/>
            <person name="Fulton L."/>
            <person name="Graves T.A."/>
            <person name="Minx P."/>
            <person name="Reily A.D."/>
            <person name="Courtney L."/>
            <person name="Kruchowski S.S."/>
            <person name="Tomlinson C."/>
            <person name="Strong C."/>
            <person name="Delehaunty K."/>
            <person name="Fronick C."/>
            <person name="Courtney B."/>
            <person name="Rock S.M."/>
            <person name="Belter E."/>
            <person name="Du F."/>
            <person name="Kim K."/>
            <person name="Abbott R.M."/>
            <person name="Cotton M."/>
            <person name="Levy A."/>
            <person name="Marchetto P."/>
            <person name="Ochoa K."/>
            <person name="Jackson S.M."/>
            <person name="Gillam B."/>
            <person name="Chen W."/>
            <person name="Yan L."/>
            <person name="Higginbotham J."/>
            <person name="Cardenas M."/>
            <person name="Waligorski J."/>
            <person name="Applebaum E."/>
            <person name="Phelps L."/>
            <person name="Falcone J."/>
            <person name="Kanchi K."/>
            <person name="Thane T."/>
            <person name="Scimone A."/>
            <person name="Thane N."/>
            <person name="Henke J."/>
            <person name="Wang T."/>
            <person name="Ruppert J."/>
            <person name="Shah N."/>
            <person name="Rotter K."/>
            <person name="Hodges J."/>
            <person name="Ingenthron E."/>
            <person name="Cordes M."/>
            <person name="Kohlberg S."/>
            <person name="Sgro J."/>
            <person name="Delgado B."/>
            <person name="Mead K."/>
            <person name="Chinwalla A."/>
            <person name="Leonard S."/>
            <person name="Crouse K."/>
            <person name="Collura K."/>
            <person name="Kudrna D."/>
            <person name="Currie J."/>
            <person name="He R."/>
            <person name="Angelova A."/>
            <person name="Rajasekar S."/>
            <person name="Mueller T."/>
            <person name="Lomeli R."/>
            <person name="Scara G."/>
            <person name="Ko A."/>
            <person name="Delaney K."/>
            <person name="Wissotski M."/>
            <person name="Lopez G."/>
            <person name="Campos D."/>
            <person name="Braidotti M."/>
            <person name="Ashley E."/>
            <person name="Golser W."/>
            <person name="Kim H."/>
            <person name="Lee S."/>
            <person name="Lin J."/>
            <person name="Dujmic Z."/>
            <person name="Kim W."/>
            <person name="Talag J."/>
            <person name="Zuccolo A."/>
            <person name="Fan C."/>
            <person name="Sebastian A."/>
            <person name="Kramer M."/>
            <person name="Spiegel L."/>
            <person name="Nascimento L."/>
            <person name="Zutavern T."/>
            <person name="Miller B."/>
            <person name="Ambroise C."/>
            <person name="Muller S."/>
            <person name="Spooner W."/>
            <person name="Narechania A."/>
            <person name="Ren L."/>
            <person name="Wei S."/>
            <person name="Kumari S."/>
            <person name="Faga B."/>
            <person name="Levy M.J."/>
            <person name="McMahan L."/>
            <person name="Van Buren P."/>
            <person name="Vaughn M.W."/>
            <person name="Ying K."/>
            <person name="Yeh C.-T."/>
            <person name="Emrich S.J."/>
            <person name="Jia Y."/>
            <person name="Kalyanaraman A."/>
            <person name="Hsia A.-P."/>
            <person name="Barbazuk W.B."/>
            <person name="Baucom R.S."/>
            <person name="Brutnell T.P."/>
            <person name="Carpita N.C."/>
            <person name="Chaparro C."/>
            <person name="Chia J.-M."/>
            <person name="Deragon J.-M."/>
            <person name="Estill J.C."/>
            <person name="Fu Y."/>
            <person name="Jeddeloh J.A."/>
            <person name="Han Y."/>
            <person name="Lee H."/>
            <person name="Li P."/>
            <person name="Lisch D.R."/>
            <person name="Liu S."/>
            <person name="Liu Z."/>
            <person name="Nagel D.H."/>
            <person name="McCann M.C."/>
            <person name="SanMiguel P."/>
            <person name="Myers A.M."/>
            <person name="Nettleton D."/>
            <person name="Nguyen J."/>
            <person name="Penning B.W."/>
            <person name="Ponnala L."/>
            <person name="Schneider K.L."/>
            <person name="Schwartz D.C."/>
            <person name="Sharma A."/>
            <person name="Soderlund C."/>
            <person name="Springer N.M."/>
            <person name="Sun Q."/>
            <person name="Wang H."/>
            <person name="Waterman M."/>
            <person name="Westerman R."/>
            <person name="Wolfgruber T.K."/>
            <person name="Yang L."/>
            <person name="Yu Y."/>
            <person name="Zhang L."/>
            <person name="Zhou S."/>
            <person name="Zhu Q."/>
            <person name="Bennetzen J.L."/>
            <person name="Dawe R.K."/>
            <person name="Jiang J."/>
            <person name="Jiang N."/>
            <person name="Presting G.G."/>
            <person name="Wessler S.R."/>
            <person name="Aluru S."/>
            <person name="Martienssen R.A."/>
            <person name="Clifton S.W."/>
            <person name="McCombie W.R."/>
            <person name="Wing R.A."/>
            <person name="Wilson R.K."/>
        </authorList>
    </citation>
    <scope>NUCLEOTIDE SEQUENCE [LARGE SCALE GENOMIC DNA]</scope>
    <source>
        <strain evidence="3">cv. B73</strain>
    </source>
</reference>
<sequence length="347" mass="37528">MAAHPAVVPTAATTAVLPAHSPPSTVAPRRPLRDARLPTPRSPSTHPRPQTPPPPPRPVQPASMPAPDPVIPALAPVCSTPRGDVHRGGAHSAHTSSRHTPARLRRPHPTPCSTKPSCASSSRSQCLGSWLPSEPAAEDATSAMTDSWETADIDEAMSWLILPVRCVSSSRDLVFSVKKMDATPQRHVARVVECIHSVVLARPTVVTRRCLWLLQALWRRRQGQEWQLLPKPRDVPLISFVPPAPGGQVITEMRRRTGDEIRVYSKADKPKYLSFGDELVQVAGPPAIARGALTEIASRLRTRTLTANNPPPFAPSDDPPGILNTVYMNILLASPLLKAILKDATAV</sequence>
<keyword evidence="3" id="KW-1185">Reference proteome</keyword>
<dbReference type="Gramene" id="Zm00001eb409730_T001">
    <property type="protein sequence ID" value="Zm00001eb409730_P001"/>
    <property type="gene ID" value="Zm00001eb409730"/>
</dbReference>
<protein>
    <recommendedName>
        <fullName evidence="4">K Homology domain-containing protein</fullName>
    </recommendedName>
</protein>
<evidence type="ECO:0000313" key="2">
    <source>
        <dbReference type="EnsemblPlants" id="Zm00001eb409730_P001"/>
    </source>
</evidence>
<feature type="compositionally biased region" description="Basic residues" evidence="1">
    <location>
        <begin position="96"/>
        <end position="108"/>
    </location>
</feature>
<dbReference type="Proteomes" id="UP000007305">
    <property type="component" value="Chromosome 10"/>
</dbReference>
<feature type="compositionally biased region" description="Low complexity" evidence="1">
    <location>
        <begin position="37"/>
        <end position="48"/>
    </location>
</feature>
<reference evidence="2" key="3">
    <citation type="submission" date="2021-05" db="UniProtKB">
        <authorList>
            <consortium name="EnsemblPlants"/>
        </authorList>
    </citation>
    <scope>IDENTIFICATION</scope>
    <source>
        <strain evidence="2">cv. B73</strain>
    </source>
</reference>
<evidence type="ECO:0000256" key="1">
    <source>
        <dbReference type="SAM" id="MobiDB-lite"/>
    </source>
</evidence>
<feature type="compositionally biased region" description="Low complexity" evidence="1">
    <location>
        <begin position="1"/>
        <end position="19"/>
    </location>
</feature>
<name>A0A804RDK2_MAIZE</name>
<dbReference type="InParanoid" id="A0A804RDK2"/>
<dbReference type="EnsemblPlants" id="Zm00001eb409730_T001">
    <property type="protein sequence ID" value="Zm00001eb409730_P001"/>
    <property type="gene ID" value="Zm00001eb409730"/>
</dbReference>
<feature type="compositionally biased region" description="Polar residues" evidence="1">
    <location>
        <begin position="111"/>
        <end position="124"/>
    </location>
</feature>
<feature type="compositionally biased region" description="Pro residues" evidence="1">
    <location>
        <begin position="49"/>
        <end position="70"/>
    </location>
</feature>
<feature type="region of interest" description="Disordered" evidence="1">
    <location>
        <begin position="1"/>
        <end position="124"/>
    </location>
</feature>
<organism evidence="2 3">
    <name type="scientific">Zea mays</name>
    <name type="common">Maize</name>
    <dbReference type="NCBI Taxonomy" id="4577"/>
    <lineage>
        <taxon>Eukaryota</taxon>
        <taxon>Viridiplantae</taxon>
        <taxon>Streptophyta</taxon>
        <taxon>Embryophyta</taxon>
        <taxon>Tracheophyta</taxon>
        <taxon>Spermatophyta</taxon>
        <taxon>Magnoliopsida</taxon>
        <taxon>Liliopsida</taxon>
        <taxon>Poales</taxon>
        <taxon>Poaceae</taxon>
        <taxon>PACMAD clade</taxon>
        <taxon>Panicoideae</taxon>
        <taxon>Andropogonodae</taxon>
        <taxon>Andropogoneae</taxon>
        <taxon>Tripsacinae</taxon>
        <taxon>Zea</taxon>
    </lineage>
</organism>
<evidence type="ECO:0000313" key="3">
    <source>
        <dbReference type="Proteomes" id="UP000007305"/>
    </source>
</evidence>
<proteinExistence type="predicted"/>
<dbReference type="AlphaFoldDB" id="A0A804RDK2"/>
<accession>A0A804RDK2</accession>
<reference evidence="2" key="2">
    <citation type="submission" date="2019-07" db="EMBL/GenBank/DDBJ databases">
        <authorList>
            <person name="Seetharam A."/>
            <person name="Woodhouse M."/>
            <person name="Cannon E."/>
        </authorList>
    </citation>
    <scope>NUCLEOTIDE SEQUENCE [LARGE SCALE GENOMIC DNA]</scope>
    <source>
        <strain evidence="2">cv. B73</strain>
    </source>
</reference>
<evidence type="ECO:0008006" key="4">
    <source>
        <dbReference type="Google" id="ProtNLM"/>
    </source>
</evidence>